<comment type="caution">
    <text evidence="2">The sequence shown here is derived from an EMBL/GenBank/DDBJ whole genome shotgun (WGS) entry which is preliminary data.</text>
</comment>
<evidence type="ECO:0000313" key="3">
    <source>
        <dbReference type="Proteomes" id="UP001443914"/>
    </source>
</evidence>
<dbReference type="Proteomes" id="UP001443914">
    <property type="component" value="Unassembled WGS sequence"/>
</dbReference>
<dbReference type="AlphaFoldDB" id="A0AAW1MVJ6"/>
<evidence type="ECO:0000313" key="2">
    <source>
        <dbReference type="EMBL" id="KAK9750177.1"/>
    </source>
</evidence>
<proteinExistence type="predicted"/>
<evidence type="ECO:0000256" key="1">
    <source>
        <dbReference type="SAM" id="SignalP"/>
    </source>
</evidence>
<feature type="chain" id="PRO_5043957223" evidence="1">
    <location>
        <begin position="19"/>
        <end position="49"/>
    </location>
</feature>
<dbReference type="EMBL" id="JBDFQZ010000002">
    <property type="protein sequence ID" value="KAK9750177.1"/>
    <property type="molecule type" value="Genomic_DNA"/>
</dbReference>
<reference evidence="2" key="1">
    <citation type="submission" date="2024-03" db="EMBL/GenBank/DDBJ databases">
        <title>WGS assembly of Saponaria officinalis var. Norfolk2.</title>
        <authorList>
            <person name="Jenkins J."/>
            <person name="Shu S."/>
            <person name="Grimwood J."/>
            <person name="Barry K."/>
            <person name="Goodstein D."/>
            <person name="Schmutz J."/>
            <person name="Leebens-Mack J."/>
            <person name="Osbourn A."/>
        </authorList>
    </citation>
    <scope>NUCLEOTIDE SEQUENCE [LARGE SCALE GENOMIC DNA]</scope>
    <source>
        <strain evidence="2">JIC</strain>
    </source>
</reference>
<organism evidence="2 3">
    <name type="scientific">Saponaria officinalis</name>
    <name type="common">Common soapwort</name>
    <name type="synonym">Lychnis saponaria</name>
    <dbReference type="NCBI Taxonomy" id="3572"/>
    <lineage>
        <taxon>Eukaryota</taxon>
        <taxon>Viridiplantae</taxon>
        <taxon>Streptophyta</taxon>
        <taxon>Embryophyta</taxon>
        <taxon>Tracheophyta</taxon>
        <taxon>Spermatophyta</taxon>
        <taxon>Magnoliopsida</taxon>
        <taxon>eudicotyledons</taxon>
        <taxon>Gunneridae</taxon>
        <taxon>Pentapetalae</taxon>
        <taxon>Caryophyllales</taxon>
        <taxon>Caryophyllaceae</taxon>
        <taxon>Caryophylleae</taxon>
        <taxon>Saponaria</taxon>
    </lineage>
</organism>
<gene>
    <name evidence="2" type="ORF">RND81_02G178600</name>
</gene>
<sequence>MLCMFSMCVCWLRRPCTGGNDRPFLCVFVVLHTLAYAVYCGACDFGFFC</sequence>
<protein>
    <submittedName>
        <fullName evidence="2">Uncharacterized protein</fullName>
    </submittedName>
</protein>
<keyword evidence="1" id="KW-0732">Signal</keyword>
<feature type="signal peptide" evidence="1">
    <location>
        <begin position="1"/>
        <end position="18"/>
    </location>
</feature>
<keyword evidence="3" id="KW-1185">Reference proteome</keyword>
<name>A0AAW1MVJ6_SAPOF</name>
<accession>A0AAW1MVJ6</accession>